<evidence type="ECO:0008006" key="3">
    <source>
        <dbReference type="Google" id="ProtNLM"/>
    </source>
</evidence>
<organism evidence="1 2">
    <name type="scientific">Nocardia rhizosphaerae</name>
    <dbReference type="NCBI Taxonomy" id="1691571"/>
    <lineage>
        <taxon>Bacteria</taxon>
        <taxon>Bacillati</taxon>
        <taxon>Actinomycetota</taxon>
        <taxon>Actinomycetes</taxon>
        <taxon>Mycobacteriales</taxon>
        <taxon>Nocardiaceae</taxon>
        <taxon>Nocardia</taxon>
    </lineage>
</organism>
<gene>
    <name evidence="1" type="ORF">ACFOW8_26660</name>
</gene>
<proteinExistence type="predicted"/>
<keyword evidence="2" id="KW-1185">Reference proteome</keyword>
<dbReference type="EMBL" id="JBHSBA010000015">
    <property type="protein sequence ID" value="MFC4128514.1"/>
    <property type="molecule type" value="Genomic_DNA"/>
</dbReference>
<evidence type="ECO:0000313" key="2">
    <source>
        <dbReference type="Proteomes" id="UP001595767"/>
    </source>
</evidence>
<reference evidence="2" key="1">
    <citation type="journal article" date="2019" name="Int. J. Syst. Evol. Microbiol.">
        <title>The Global Catalogue of Microorganisms (GCM) 10K type strain sequencing project: providing services to taxonomists for standard genome sequencing and annotation.</title>
        <authorList>
            <consortium name="The Broad Institute Genomics Platform"/>
            <consortium name="The Broad Institute Genome Sequencing Center for Infectious Disease"/>
            <person name="Wu L."/>
            <person name="Ma J."/>
        </authorList>
    </citation>
    <scope>NUCLEOTIDE SEQUENCE [LARGE SCALE GENOMIC DNA]</scope>
    <source>
        <strain evidence="2">CGMCC 4.7204</strain>
    </source>
</reference>
<sequence length="74" mass="7476">MLITALVLAVAGVLRRGLGRRTTSDRRERLASAVAATRQGAVRLVRAPVPALSSALALFGVALAGTHLVCAGAG</sequence>
<evidence type="ECO:0000313" key="1">
    <source>
        <dbReference type="EMBL" id="MFC4128514.1"/>
    </source>
</evidence>
<dbReference type="Proteomes" id="UP001595767">
    <property type="component" value="Unassembled WGS sequence"/>
</dbReference>
<comment type="caution">
    <text evidence="1">The sequence shown here is derived from an EMBL/GenBank/DDBJ whole genome shotgun (WGS) entry which is preliminary data.</text>
</comment>
<dbReference type="RefSeq" id="WP_378554285.1">
    <property type="nucleotide sequence ID" value="NZ_JBHSBA010000015.1"/>
</dbReference>
<name>A0ABV8LDV9_9NOCA</name>
<accession>A0ABV8LDV9</accession>
<protein>
    <recommendedName>
        <fullName evidence="3">Type II secretion protein F</fullName>
    </recommendedName>
</protein>